<evidence type="ECO:0000259" key="2">
    <source>
        <dbReference type="Pfam" id="PF14302"/>
    </source>
</evidence>
<comment type="caution">
    <text evidence="3">The sequence shown here is derived from an EMBL/GenBank/DDBJ whole genome shotgun (WGS) entry which is preliminary data.</text>
</comment>
<feature type="chain" id="PRO_5004523557" description="DUF4377 domain-containing protein" evidence="1">
    <location>
        <begin position="20"/>
        <end position="120"/>
    </location>
</feature>
<sequence>MMKKILLSLLVVAPITSYAQSQPKNIDKEEIIYMDIAAKTKSCDAGVMRKQCLQVKTFNFNSKGKKIYKNSKWEYFYSDINGYSHIEGKPVTLKVKAIHLPNDPRIADRSNINYEFIQKL</sequence>
<dbReference type="HOGENOM" id="CLU_133616_2_0_6"/>
<feature type="signal peptide" evidence="1">
    <location>
        <begin position="1"/>
        <end position="19"/>
    </location>
</feature>
<organism evidence="3 4">
    <name type="scientific">Acinetobacter rudis CIP 110305</name>
    <dbReference type="NCBI Taxonomy" id="421052"/>
    <lineage>
        <taxon>Bacteria</taxon>
        <taxon>Pseudomonadati</taxon>
        <taxon>Pseudomonadota</taxon>
        <taxon>Gammaproteobacteria</taxon>
        <taxon>Moraxellales</taxon>
        <taxon>Moraxellaceae</taxon>
        <taxon>Acinetobacter</taxon>
    </lineage>
</organism>
<reference evidence="3 4" key="1">
    <citation type="submission" date="2013-06" db="EMBL/GenBank/DDBJ databases">
        <title>The Genome Sequence of Acinetobacter rudis CIP 110305.</title>
        <authorList>
            <consortium name="The Broad Institute Genome Sequencing Platform"/>
            <consortium name="The Broad Institute Genome Sequencing Center for Infectious Disease"/>
            <person name="Cerqueira G."/>
            <person name="Feldgarden M."/>
            <person name="Courvalin P."/>
            <person name="Perichon B."/>
            <person name="Grillot-Courvalin C."/>
            <person name="Clermont D."/>
            <person name="Rocha E."/>
            <person name="Yoon E.-J."/>
            <person name="Nemec A."/>
            <person name="Young S.K."/>
            <person name="Zeng Q."/>
            <person name="Gargeya S."/>
            <person name="Fitzgerald M."/>
            <person name="Abouelleil A."/>
            <person name="Alvarado L."/>
            <person name="Berlin A.M."/>
            <person name="Chapman S.B."/>
            <person name="Dewar J."/>
            <person name="Goldberg J."/>
            <person name="Griggs A."/>
            <person name="Gujja S."/>
            <person name="Hansen M."/>
            <person name="Howarth C."/>
            <person name="Imamovic A."/>
            <person name="Larimer J."/>
            <person name="McCowan C."/>
            <person name="Murphy C."/>
            <person name="Pearson M."/>
            <person name="Priest M."/>
            <person name="Roberts A."/>
            <person name="Saif S."/>
            <person name="Shea T."/>
            <person name="Sykes S."/>
            <person name="Wortman J."/>
            <person name="Nusbaum C."/>
            <person name="Birren B."/>
        </authorList>
    </citation>
    <scope>NUCLEOTIDE SEQUENCE [LARGE SCALE GENOMIC DNA]</scope>
    <source>
        <strain evidence="3 4">CIP 110305</strain>
    </source>
</reference>
<evidence type="ECO:0000256" key="1">
    <source>
        <dbReference type="SAM" id="SignalP"/>
    </source>
</evidence>
<dbReference type="Pfam" id="PF14302">
    <property type="entry name" value="DUF4377"/>
    <property type="match status" value="1"/>
</dbReference>
<protein>
    <recommendedName>
        <fullName evidence="2">DUF4377 domain-containing protein</fullName>
    </recommendedName>
</protein>
<keyword evidence="1" id="KW-0732">Signal</keyword>
<dbReference type="AlphaFoldDB" id="S3MZ35"/>
<name>S3MZ35_9GAMM</name>
<dbReference type="PATRIC" id="fig|421052.3.peg.2092"/>
<feature type="domain" description="DUF4377" evidence="2">
    <location>
        <begin position="36"/>
        <end position="118"/>
    </location>
</feature>
<dbReference type="EMBL" id="ATGI01000029">
    <property type="protein sequence ID" value="EPF72647.1"/>
    <property type="molecule type" value="Genomic_DNA"/>
</dbReference>
<gene>
    <name evidence="3" type="ORF">F945_02141</name>
</gene>
<dbReference type="eggNOG" id="COG3187">
    <property type="taxonomic scope" value="Bacteria"/>
</dbReference>
<dbReference type="RefSeq" id="WP_016656547.1">
    <property type="nucleotide sequence ID" value="NZ_KE340353.1"/>
</dbReference>
<dbReference type="InterPro" id="IPR025485">
    <property type="entry name" value="DUF4377"/>
</dbReference>
<evidence type="ECO:0000313" key="3">
    <source>
        <dbReference type="EMBL" id="EPF72647.1"/>
    </source>
</evidence>
<dbReference type="OrthoDB" id="880459at2"/>
<accession>S3MZ35</accession>
<keyword evidence="4" id="KW-1185">Reference proteome</keyword>
<evidence type="ECO:0000313" key="4">
    <source>
        <dbReference type="Proteomes" id="UP000014568"/>
    </source>
</evidence>
<dbReference type="Proteomes" id="UP000014568">
    <property type="component" value="Unassembled WGS sequence"/>
</dbReference>
<proteinExistence type="predicted"/>